<dbReference type="RefSeq" id="WP_048643436.1">
    <property type="nucleotide sequence ID" value="NZ_CP012040.1"/>
</dbReference>
<feature type="compositionally biased region" description="Polar residues" evidence="1">
    <location>
        <begin position="45"/>
        <end position="56"/>
    </location>
</feature>
<evidence type="ECO:0000313" key="5">
    <source>
        <dbReference type="Proteomes" id="UP000036520"/>
    </source>
</evidence>
<feature type="chain" id="PRO_5005208118" evidence="2">
    <location>
        <begin position="25"/>
        <end position="298"/>
    </location>
</feature>
<dbReference type="EMBL" id="CP012040">
    <property type="protein sequence ID" value="AKP53319.1"/>
    <property type="molecule type" value="Genomic_DNA"/>
</dbReference>
<organism evidence="4 5">
    <name type="scientific">Cyclobacterium amurskyense</name>
    <dbReference type="NCBI Taxonomy" id="320787"/>
    <lineage>
        <taxon>Bacteria</taxon>
        <taxon>Pseudomonadati</taxon>
        <taxon>Bacteroidota</taxon>
        <taxon>Cytophagia</taxon>
        <taxon>Cytophagales</taxon>
        <taxon>Cyclobacteriaceae</taxon>
        <taxon>Cyclobacterium</taxon>
    </lineage>
</organism>
<evidence type="ECO:0000256" key="2">
    <source>
        <dbReference type="SAM" id="SignalP"/>
    </source>
</evidence>
<gene>
    <name evidence="4" type="ORF">CA2015_3956</name>
</gene>
<keyword evidence="5" id="KW-1185">Reference proteome</keyword>
<name>A0A0H4PGK1_9BACT</name>
<dbReference type="PATRIC" id="fig|320787.5.peg.4330"/>
<proteinExistence type="predicted"/>
<keyword evidence="2" id="KW-0732">Signal</keyword>
<accession>A0A0H4PGK1</accession>
<dbReference type="InterPro" id="IPR025924">
    <property type="entry name" value="YHYH_dom"/>
</dbReference>
<evidence type="ECO:0000256" key="1">
    <source>
        <dbReference type="SAM" id="MobiDB-lite"/>
    </source>
</evidence>
<dbReference type="STRING" id="320787.CA2015_3956"/>
<dbReference type="AlphaFoldDB" id="A0A0H4PGK1"/>
<dbReference type="KEGG" id="camu:CA2015_3956"/>
<dbReference type="Proteomes" id="UP000036520">
    <property type="component" value="Chromosome"/>
</dbReference>
<dbReference type="OrthoDB" id="665834at2"/>
<evidence type="ECO:0000313" key="4">
    <source>
        <dbReference type="EMBL" id="AKP53319.1"/>
    </source>
</evidence>
<feature type="signal peptide" evidence="2">
    <location>
        <begin position="1"/>
        <end position="24"/>
    </location>
</feature>
<dbReference type="Pfam" id="PF14240">
    <property type="entry name" value="YHYH"/>
    <property type="match status" value="1"/>
</dbReference>
<dbReference type="PROSITE" id="PS51257">
    <property type="entry name" value="PROKAR_LIPOPROTEIN"/>
    <property type="match status" value="1"/>
</dbReference>
<feature type="domain" description="YHYH" evidence="3">
    <location>
        <begin position="144"/>
        <end position="246"/>
    </location>
</feature>
<reference evidence="4 5" key="1">
    <citation type="submission" date="2015-07" db="EMBL/GenBank/DDBJ databases">
        <authorList>
            <person name="Kim K.M."/>
        </authorList>
    </citation>
    <scope>NUCLEOTIDE SEQUENCE [LARGE SCALE GENOMIC DNA]</scope>
    <source>
        <strain evidence="4 5">KCTC 12363</strain>
    </source>
</reference>
<protein>
    <submittedName>
        <fullName evidence="4">Membrane protein</fullName>
    </submittedName>
</protein>
<feature type="region of interest" description="Disordered" evidence="1">
    <location>
        <begin position="33"/>
        <end position="75"/>
    </location>
</feature>
<sequence>MKVPSLLTLVFVVSSLLFSSCASDEETCTETTWYQDSDGDGLGNPSVSTTSCTQPSGYVADSNDDDDSIATSTGSTPVAAFDEFNEDAVTVSFDDDEITIESNGLPNHTSPYWSESNSLYIAPSVANESQMSPGTISSTSYTLTVQATPEKASSSSATGLGAIGIAVTGVPIFNDEEGPNIALSANVASGFDYAGAHMGPTGYHYHLEASNVTENTTLSYDDEKLVGILQDGFLLYGRKCDATSDHPSDLDASGGHIAATQHSDGEEFYHYHIINETYIGSYILLFGVDLQGTPNTIM</sequence>
<evidence type="ECO:0000259" key="3">
    <source>
        <dbReference type="Pfam" id="PF14240"/>
    </source>
</evidence>